<accession>A0ABW5PX46</accession>
<comment type="caution">
    <text evidence="7">The sequence shown here is derived from an EMBL/GenBank/DDBJ whole genome shotgun (WGS) entry which is preliminary data.</text>
</comment>
<dbReference type="NCBIfam" id="TIGR00765">
    <property type="entry name" value="yihY_not_rbn"/>
    <property type="match status" value="1"/>
</dbReference>
<keyword evidence="8" id="KW-1185">Reference proteome</keyword>
<evidence type="ECO:0000256" key="3">
    <source>
        <dbReference type="ARBA" id="ARBA00022692"/>
    </source>
</evidence>
<protein>
    <submittedName>
        <fullName evidence="7">YihY/virulence factor BrkB family protein</fullName>
    </submittedName>
</protein>
<evidence type="ECO:0000256" key="5">
    <source>
        <dbReference type="ARBA" id="ARBA00023136"/>
    </source>
</evidence>
<dbReference type="InterPro" id="IPR017039">
    <property type="entry name" value="Virul_fac_BrkB"/>
</dbReference>
<organism evidence="7 8">
    <name type="scientific">Oceanobacillus kapialis</name>
    <dbReference type="NCBI Taxonomy" id="481353"/>
    <lineage>
        <taxon>Bacteria</taxon>
        <taxon>Bacillati</taxon>
        <taxon>Bacillota</taxon>
        <taxon>Bacilli</taxon>
        <taxon>Bacillales</taxon>
        <taxon>Bacillaceae</taxon>
        <taxon>Oceanobacillus</taxon>
    </lineage>
</organism>
<keyword evidence="5 6" id="KW-0472">Membrane</keyword>
<evidence type="ECO:0000313" key="7">
    <source>
        <dbReference type="EMBL" id="MFD2627662.1"/>
    </source>
</evidence>
<keyword evidence="4 6" id="KW-1133">Transmembrane helix</keyword>
<proteinExistence type="predicted"/>
<reference evidence="8" key="1">
    <citation type="journal article" date="2019" name="Int. J. Syst. Evol. Microbiol.">
        <title>The Global Catalogue of Microorganisms (GCM) 10K type strain sequencing project: providing services to taxonomists for standard genome sequencing and annotation.</title>
        <authorList>
            <consortium name="The Broad Institute Genomics Platform"/>
            <consortium name="The Broad Institute Genome Sequencing Center for Infectious Disease"/>
            <person name="Wu L."/>
            <person name="Ma J."/>
        </authorList>
    </citation>
    <scope>NUCLEOTIDE SEQUENCE [LARGE SCALE GENOMIC DNA]</scope>
    <source>
        <strain evidence="8">TISTR 1858</strain>
    </source>
</reference>
<dbReference type="PANTHER" id="PTHR30213">
    <property type="entry name" value="INNER MEMBRANE PROTEIN YHJD"/>
    <property type="match status" value="1"/>
</dbReference>
<feature type="transmembrane region" description="Helical" evidence="6">
    <location>
        <begin position="238"/>
        <end position="265"/>
    </location>
</feature>
<dbReference type="Proteomes" id="UP001597451">
    <property type="component" value="Unassembled WGS sequence"/>
</dbReference>
<dbReference type="PANTHER" id="PTHR30213:SF0">
    <property type="entry name" value="UPF0761 MEMBRANE PROTEIN YIHY"/>
    <property type="match status" value="1"/>
</dbReference>
<gene>
    <name evidence="7" type="ORF">ACFSUN_02510</name>
</gene>
<sequence>MKKIKAYGKKFMTQFKEDNVPILAAAQAYYYFLSIFPLIIVCFALIPYFNINPQEAVSFIGNILPSEIATIFRENIVNLVNTPRGGLLTVGIIGALWSSSAGINAFIKSTNEAYHVEETRNFLVVRLISLGLTLGMIVTLVIAILVPVFGDVILSFVSSIVGFSGAMEILLQVLRWAVSLLALTGFLLILYRVAPNKRIPFKYIFPGALTASILWLLISLGFSFYVSNFSNYSATYGSLGGIIVLMIWFFLTGIALMIGAVVNVLNYREQQKPTETSQASNM</sequence>
<feature type="transmembrane region" description="Helical" evidence="6">
    <location>
        <begin position="28"/>
        <end position="49"/>
    </location>
</feature>
<evidence type="ECO:0000256" key="6">
    <source>
        <dbReference type="SAM" id="Phobius"/>
    </source>
</evidence>
<evidence type="ECO:0000256" key="1">
    <source>
        <dbReference type="ARBA" id="ARBA00004651"/>
    </source>
</evidence>
<dbReference type="PIRSF" id="PIRSF035875">
    <property type="entry name" value="RNase_BN"/>
    <property type="match status" value="1"/>
</dbReference>
<evidence type="ECO:0000313" key="8">
    <source>
        <dbReference type="Proteomes" id="UP001597451"/>
    </source>
</evidence>
<feature type="transmembrane region" description="Helical" evidence="6">
    <location>
        <begin position="127"/>
        <end position="149"/>
    </location>
</feature>
<evidence type="ECO:0000256" key="2">
    <source>
        <dbReference type="ARBA" id="ARBA00022475"/>
    </source>
</evidence>
<feature type="transmembrane region" description="Helical" evidence="6">
    <location>
        <begin position="87"/>
        <end position="107"/>
    </location>
</feature>
<comment type="subcellular location">
    <subcellularLocation>
        <location evidence="1">Cell membrane</location>
        <topology evidence="1">Multi-pass membrane protein</topology>
    </subcellularLocation>
</comment>
<dbReference type="Pfam" id="PF03631">
    <property type="entry name" value="Virul_fac_BrkB"/>
    <property type="match status" value="1"/>
</dbReference>
<keyword evidence="2" id="KW-1003">Cell membrane</keyword>
<dbReference type="RefSeq" id="WP_379560320.1">
    <property type="nucleotide sequence ID" value="NZ_JBHUMX010000005.1"/>
</dbReference>
<keyword evidence="3 6" id="KW-0812">Transmembrane</keyword>
<dbReference type="EMBL" id="JBHUMX010000005">
    <property type="protein sequence ID" value="MFD2627662.1"/>
    <property type="molecule type" value="Genomic_DNA"/>
</dbReference>
<evidence type="ECO:0000256" key="4">
    <source>
        <dbReference type="ARBA" id="ARBA00022989"/>
    </source>
</evidence>
<feature type="transmembrane region" description="Helical" evidence="6">
    <location>
        <begin position="169"/>
        <end position="191"/>
    </location>
</feature>
<name>A0ABW5PX46_9BACI</name>
<feature type="transmembrane region" description="Helical" evidence="6">
    <location>
        <begin position="203"/>
        <end position="226"/>
    </location>
</feature>